<dbReference type="PANTHER" id="PTHR33053:SF24">
    <property type="entry name" value="TRANSPOSASE DOMAIN-CONTAINING PROTEIN"/>
    <property type="match status" value="1"/>
</dbReference>
<sequence length="528" mass="60061">MESISDILHQHQHTLATLPELQLQVNIDGLPLFKSSGAQLWPILGTVLNLPKTDPVTIGLYCGSSKPNSLEEFLGDFVDEICQLQDGFVFEGHQLKLKLFSLVCDAPARAFVKAVKGHTGYHGCEKCTQEGAYVENRMTFPRADMPSQSDEGFRERADADHYHATSPLERTGLGMVSGFPLDYMHLVCLGVVRRLLLLWLRFGPVLCRLSGSQVTCLSERLVALQSHVPSEFARRPRRLQDIDRWKATEFRQFLLYTGPAVLKDIVCTQVYNNFLLLFVGIFILSDASLTGHYTDFANDILCLFVSHFNELYGAKFLTYNVHNVTHLAQDVKMHGTLDRFSAFQYENHLGKIKRQHLERHLILSGIWCGPLGMQAHVEMFLIVEFVEEGNTGPVAKSWFKDGFTWWPPYKDQNRILTSVRKAEFPQPEKGWTKHAARVIHETESFDNILARWKRSCYTSDVQSDHESMKRQRKRKSYSSSEEEGPDCGPPKQNRLAGAPAVPPPPPRETNARARQELAARRNYVFLDI</sequence>
<evidence type="ECO:0008006" key="4">
    <source>
        <dbReference type="Google" id="ProtNLM"/>
    </source>
</evidence>
<accession>A0AA47MPI7</accession>
<reference evidence="2" key="1">
    <citation type="journal article" date="2023" name="Front. Mar. Sci.">
        <title>A new Merluccius polli reference genome to investigate the effects of global change in West African waters.</title>
        <authorList>
            <person name="Mateo J.L."/>
            <person name="Blanco-Fernandez C."/>
            <person name="Garcia-Vazquez E."/>
            <person name="Machado-Schiaffino G."/>
        </authorList>
    </citation>
    <scope>NUCLEOTIDE SEQUENCE</scope>
    <source>
        <strain evidence="2">C29</strain>
        <tissue evidence="2">Fin</tissue>
    </source>
</reference>
<name>A0AA47MPI7_MERPO</name>
<proteinExistence type="predicted"/>
<protein>
    <recommendedName>
        <fullName evidence="4">Transposase domain-containing protein</fullName>
    </recommendedName>
</protein>
<dbReference type="Proteomes" id="UP001174136">
    <property type="component" value="Unassembled WGS sequence"/>
</dbReference>
<dbReference type="AlphaFoldDB" id="A0AA47MPI7"/>
<evidence type="ECO:0000313" key="3">
    <source>
        <dbReference type="Proteomes" id="UP001174136"/>
    </source>
</evidence>
<gene>
    <name evidence="2" type="ORF">N1851_017467</name>
</gene>
<dbReference type="EMBL" id="JAOPHQ010003155">
    <property type="protein sequence ID" value="KAK0144178.1"/>
    <property type="molecule type" value="Genomic_DNA"/>
</dbReference>
<feature type="region of interest" description="Disordered" evidence="1">
    <location>
        <begin position="463"/>
        <end position="515"/>
    </location>
</feature>
<evidence type="ECO:0000256" key="1">
    <source>
        <dbReference type="SAM" id="MobiDB-lite"/>
    </source>
</evidence>
<keyword evidence="3" id="KW-1185">Reference proteome</keyword>
<evidence type="ECO:0000313" key="2">
    <source>
        <dbReference type="EMBL" id="KAK0144178.1"/>
    </source>
</evidence>
<organism evidence="2 3">
    <name type="scientific">Merluccius polli</name>
    <name type="common">Benguela hake</name>
    <name type="synonym">Merluccius cadenati</name>
    <dbReference type="NCBI Taxonomy" id="89951"/>
    <lineage>
        <taxon>Eukaryota</taxon>
        <taxon>Metazoa</taxon>
        <taxon>Chordata</taxon>
        <taxon>Craniata</taxon>
        <taxon>Vertebrata</taxon>
        <taxon>Euteleostomi</taxon>
        <taxon>Actinopterygii</taxon>
        <taxon>Neopterygii</taxon>
        <taxon>Teleostei</taxon>
        <taxon>Neoteleostei</taxon>
        <taxon>Acanthomorphata</taxon>
        <taxon>Zeiogadaria</taxon>
        <taxon>Gadariae</taxon>
        <taxon>Gadiformes</taxon>
        <taxon>Gadoidei</taxon>
        <taxon>Merlucciidae</taxon>
        <taxon>Merluccius</taxon>
    </lineage>
</organism>
<dbReference type="PANTHER" id="PTHR33053">
    <property type="entry name" value="PROTEIN, PUTATIVE-RELATED"/>
    <property type="match status" value="1"/>
</dbReference>
<comment type="caution">
    <text evidence="2">The sequence shown here is derived from an EMBL/GenBank/DDBJ whole genome shotgun (WGS) entry which is preliminary data.</text>
</comment>